<keyword evidence="3" id="KW-1185">Reference proteome</keyword>
<evidence type="ECO:0000313" key="2">
    <source>
        <dbReference type="Proteomes" id="UP000038040"/>
    </source>
</evidence>
<protein>
    <submittedName>
        <fullName evidence="4">IDEAL domain-containing protein</fullName>
    </submittedName>
</protein>
<proteinExistence type="predicted"/>
<dbReference type="EMBL" id="UYYG01000323">
    <property type="protein sequence ID" value="VDN54168.1"/>
    <property type="molecule type" value="Genomic_DNA"/>
</dbReference>
<gene>
    <name evidence="1" type="ORF">DME_LOCUS4141</name>
</gene>
<reference evidence="4" key="1">
    <citation type="submission" date="2017-02" db="UniProtKB">
        <authorList>
            <consortium name="WormBaseParasite"/>
        </authorList>
    </citation>
    <scope>IDENTIFICATION</scope>
</reference>
<evidence type="ECO:0000313" key="4">
    <source>
        <dbReference type="WBParaSite" id="DME_0001073701-mRNA-1"/>
    </source>
</evidence>
<reference evidence="1 3" key="2">
    <citation type="submission" date="2018-11" db="EMBL/GenBank/DDBJ databases">
        <authorList>
            <consortium name="Pathogen Informatics"/>
        </authorList>
    </citation>
    <scope>NUCLEOTIDE SEQUENCE [LARGE SCALE GENOMIC DNA]</scope>
</reference>
<dbReference type="Proteomes" id="UP000038040">
    <property type="component" value="Unplaced"/>
</dbReference>
<sequence length="69" mass="8580">MAYFEAEINKSQVTSDMTRYFNEFRSQSMSCEEKYEKLMRFKMEKLILSIKEEYLYEEMSFEFDRTLRV</sequence>
<name>A0A0N4URQ5_DRAME</name>
<accession>A0A0N4URQ5</accession>
<evidence type="ECO:0000313" key="3">
    <source>
        <dbReference type="Proteomes" id="UP000274756"/>
    </source>
</evidence>
<dbReference type="Proteomes" id="UP000274756">
    <property type="component" value="Unassembled WGS sequence"/>
</dbReference>
<dbReference type="WBParaSite" id="DME_0001073701-mRNA-1">
    <property type="protein sequence ID" value="DME_0001073701-mRNA-1"/>
    <property type="gene ID" value="DME_0001073701"/>
</dbReference>
<organism evidence="2 4">
    <name type="scientific">Dracunculus medinensis</name>
    <name type="common">Guinea worm</name>
    <dbReference type="NCBI Taxonomy" id="318479"/>
    <lineage>
        <taxon>Eukaryota</taxon>
        <taxon>Metazoa</taxon>
        <taxon>Ecdysozoa</taxon>
        <taxon>Nematoda</taxon>
        <taxon>Chromadorea</taxon>
        <taxon>Rhabditida</taxon>
        <taxon>Spirurina</taxon>
        <taxon>Dracunculoidea</taxon>
        <taxon>Dracunculidae</taxon>
        <taxon>Dracunculus</taxon>
    </lineage>
</organism>
<evidence type="ECO:0000313" key="1">
    <source>
        <dbReference type="EMBL" id="VDN54168.1"/>
    </source>
</evidence>
<dbReference type="AlphaFoldDB" id="A0A0N4URQ5"/>